<dbReference type="InterPro" id="IPR014263">
    <property type="entry name" value="Methanolan_biosynth_EpsI"/>
</dbReference>
<evidence type="ECO:0000313" key="3">
    <source>
        <dbReference type="Proteomes" id="UP000886812"/>
    </source>
</evidence>
<gene>
    <name evidence="2" type="ORF">IAC75_07400</name>
</gene>
<evidence type="ECO:0000259" key="1">
    <source>
        <dbReference type="Pfam" id="PF11984"/>
    </source>
</evidence>
<organism evidence="2 3">
    <name type="scientific">Candidatus Spyradosoma merdigallinarum</name>
    <dbReference type="NCBI Taxonomy" id="2840950"/>
    <lineage>
        <taxon>Bacteria</taxon>
        <taxon>Pseudomonadati</taxon>
        <taxon>Verrucomicrobiota</taxon>
        <taxon>Opitutia</taxon>
        <taxon>Opitutia incertae sedis</taxon>
        <taxon>Candidatus Spyradosoma</taxon>
    </lineage>
</organism>
<proteinExistence type="predicted"/>
<protein>
    <submittedName>
        <fullName evidence="2">Exosortase-associated EpsI family protein</fullName>
    </submittedName>
</protein>
<dbReference type="AlphaFoldDB" id="A0A9D1NLR8"/>
<dbReference type="EMBL" id="DVOG01000195">
    <property type="protein sequence ID" value="HIV04951.1"/>
    <property type="molecule type" value="Genomic_DNA"/>
</dbReference>
<reference evidence="2" key="1">
    <citation type="submission" date="2020-10" db="EMBL/GenBank/DDBJ databases">
        <authorList>
            <person name="Gilroy R."/>
        </authorList>
    </citation>
    <scope>NUCLEOTIDE SEQUENCE</scope>
    <source>
        <strain evidence="2">10669</strain>
    </source>
</reference>
<accession>A0A9D1NLR8</accession>
<sequence length="242" mass="28031">MRKFIFALSALVVVAAIGVILYVRFFTKAEPQLTVPLEACVPARLEGWNVEELPLAETEGMRDYIGEFLQFDQYISRVYAKGALRIVFYVAYWEPGGKTPFDAGGHNPDSCWVNSGWKRERRDYSVSGKEIGGRELLPFEYGVYTKDGGAQPVIFWHLVNGRPFIYKMQKQGWSEGVRGAIDRAGVRIEDFRRLGLNQRREQMFVRISFPNQDMKKVWENPDFQNFMLAIDRLGIFEDRPWQ</sequence>
<evidence type="ECO:0000313" key="2">
    <source>
        <dbReference type="EMBL" id="HIV04951.1"/>
    </source>
</evidence>
<feature type="domain" description="Methanolan biosynthesis EpsI" evidence="1">
    <location>
        <begin position="11"/>
        <end position="214"/>
    </location>
</feature>
<dbReference type="Pfam" id="PF11984">
    <property type="entry name" value="DUF3485"/>
    <property type="match status" value="1"/>
</dbReference>
<reference evidence="2" key="2">
    <citation type="journal article" date="2021" name="PeerJ">
        <title>Extensive microbial diversity within the chicken gut microbiome revealed by metagenomics and culture.</title>
        <authorList>
            <person name="Gilroy R."/>
            <person name="Ravi A."/>
            <person name="Getino M."/>
            <person name="Pursley I."/>
            <person name="Horton D.L."/>
            <person name="Alikhan N.F."/>
            <person name="Baker D."/>
            <person name="Gharbi K."/>
            <person name="Hall N."/>
            <person name="Watson M."/>
            <person name="Adriaenssens E.M."/>
            <person name="Foster-Nyarko E."/>
            <person name="Jarju S."/>
            <person name="Secka A."/>
            <person name="Antonio M."/>
            <person name="Oren A."/>
            <person name="Chaudhuri R.R."/>
            <person name="La Ragione R."/>
            <person name="Hildebrand F."/>
            <person name="Pallen M.J."/>
        </authorList>
    </citation>
    <scope>NUCLEOTIDE SEQUENCE</scope>
    <source>
        <strain evidence="2">10669</strain>
    </source>
</reference>
<comment type="caution">
    <text evidence="2">The sequence shown here is derived from an EMBL/GenBank/DDBJ whole genome shotgun (WGS) entry which is preliminary data.</text>
</comment>
<name>A0A9D1NLR8_9BACT</name>
<dbReference type="Proteomes" id="UP000886812">
    <property type="component" value="Unassembled WGS sequence"/>
</dbReference>